<dbReference type="InParanoid" id="A0A420XUD4"/>
<feature type="domain" description="Tetratrico peptide repeat group 5" evidence="1">
    <location>
        <begin position="46"/>
        <end position="163"/>
    </location>
</feature>
<dbReference type="OrthoDB" id="193829at2"/>
<gene>
    <name evidence="2" type="ORF">CLV35_0878</name>
</gene>
<dbReference type="Pfam" id="PF12688">
    <property type="entry name" value="TPR_5"/>
    <property type="match status" value="1"/>
</dbReference>
<evidence type="ECO:0000313" key="3">
    <source>
        <dbReference type="Proteomes" id="UP000281955"/>
    </source>
</evidence>
<dbReference type="EMBL" id="RBWV01000009">
    <property type="protein sequence ID" value="RKS80446.1"/>
    <property type="molecule type" value="Genomic_DNA"/>
</dbReference>
<organism evidence="2 3">
    <name type="scientific">Motilibacter peucedani</name>
    <dbReference type="NCBI Taxonomy" id="598650"/>
    <lineage>
        <taxon>Bacteria</taxon>
        <taxon>Bacillati</taxon>
        <taxon>Actinomycetota</taxon>
        <taxon>Actinomycetes</taxon>
        <taxon>Motilibacterales</taxon>
        <taxon>Motilibacteraceae</taxon>
        <taxon>Motilibacter</taxon>
    </lineage>
</organism>
<evidence type="ECO:0000313" key="2">
    <source>
        <dbReference type="EMBL" id="RKS80446.1"/>
    </source>
</evidence>
<keyword evidence="3" id="KW-1185">Reference proteome</keyword>
<dbReference type="RefSeq" id="WP_121192128.1">
    <property type="nucleotide sequence ID" value="NZ_RBWV01000009.1"/>
</dbReference>
<protein>
    <submittedName>
        <fullName evidence="2">Tetratricopeptide repeat protein</fullName>
    </submittedName>
</protein>
<comment type="caution">
    <text evidence="2">The sequence shown here is derived from an EMBL/GenBank/DDBJ whole genome shotgun (WGS) entry which is preliminary data.</text>
</comment>
<name>A0A420XUD4_9ACTN</name>
<dbReference type="AlphaFoldDB" id="A0A420XUD4"/>
<dbReference type="Proteomes" id="UP000281955">
    <property type="component" value="Unassembled WGS sequence"/>
</dbReference>
<reference evidence="2 3" key="1">
    <citation type="submission" date="2018-10" db="EMBL/GenBank/DDBJ databases">
        <title>Genomic Encyclopedia of Archaeal and Bacterial Type Strains, Phase II (KMG-II): from individual species to whole genera.</title>
        <authorList>
            <person name="Goeker M."/>
        </authorList>
    </citation>
    <scope>NUCLEOTIDE SEQUENCE [LARGE SCALE GENOMIC DNA]</scope>
    <source>
        <strain evidence="2 3">RP-AC37</strain>
    </source>
</reference>
<dbReference type="InterPro" id="IPR011990">
    <property type="entry name" value="TPR-like_helical_dom_sf"/>
</dbReference>
<dbReference type="InterPro" id="IPR041656">
    <property type="entry name" value="TPR_5"/>
</dbReference>
<proteinExistence type="predicted"/>
<dbReference type="SUPFAM" id="SSF48452">
    <property type="entry name" value="TPR-like"/>
    <property type="match status" value="1"/>
</dbReference>
<evidence type="ECO:0000259" key="1">
    <source>
        <dbReference type="Pfam" id="PF12688"/>
    </source>
</evidence>
<accession>A0A420XUD4</accession>
<dbReference type="Gene3D" id="1.25.40.10">
    <property type="entry name" value="Tetratricopeptide repeat domain"/>
    <property type="match status" value="1"/>
</dbReference>
<sequence length="166" mass="17728">MTDDGGTEDWEQRVDALWARIESEQPDAFLAQVEALAAELPDGSARAAFERACAQDSTGHPDLAVPLYRQALDAGLVGLRRRRAVIQLASSLRNLGDPEQALALLDEEAQRGADELTGALAAFRALALADLGREREAVAVAVGALAAYLPRYNGSVQRYAAALRGE</sequence>